<evidence type="ECO:0000313" key="2">
    <source>
        <dbReference type="EMBL" id="QPP05028.1"/>
    </source>
</evidence>
<protein>
    <recommendedName>
        <fullName evidence="4">Secreted protein</fullName>
    </recommendedName>
</protein>
<gene>
    <name evidence="2" type="ORF">G4Z16_23785</name>
</gene>
<dbReference type="KEGG" id="sbat:G4Z16_23785"/>
<dbReference type="EMBL" id="CP048882">
    <property type="protein sequence ID" value="QPP05028.1"/>
    <property type="molecule type" value="Genomic_DNA"/>
</dbReference>
<feature type="chain" id="PRO_5032705470" description="Secreted protein" evidence="1">
    <location>
        <begin position="37"/>
        <end position="90"/>
    </location>
</feature>
<evidence type="ECO:0000313" key="3">
    <source>
        <dbReference type="Proteomes" id="UP000595046"/>
    </source>
</evidence>
<keyword evidence="1" id="KW-0732">Signal</keyword>
<dbReference type="RefSeq" id="WP_197352707.1">
    <property type="nucleotide sequence ID" value="NZ_CP048882.1"/>
</dbReference>
<feature type="signal peptide" evidence="1">
    <location>
        <begin position="1"/>
        <end position="36"/>
    </location>
</feature>
<dbReference type="Proteomes" id="UP000595046">
    <property type="component" value="Chromosome"/>
</dbReference>
<accession>A0A7T1T295</accession>
<sequence length="90" mass="9282">MSRKRKSSLAVKATVGFGATVLAVGIAAVAVGTSQAATENCAGLEQALKNNQNFIAGQKANPDAQSEARIANRQAVIDNIQQRLQAAGCQ</sequence>
<reference evidence="3" key="1">
    <citation type="submission" date="2020-02" db="EMBL/GenBank/DDBJ databases">
        <title>Streptomyces sp. ASO4wet.</title>
        <authorList>
            <person name="Risdian C."/>
            <person name="Landwehr W."/>
            <person name="Schupp P."/>
            <person name="Wink J."/>
        </authorList>
    </citation>
    <scope>NUCLEOTIDE SEQUENCE [LARGE SCALE GENOMIC DNA]</scope>
    <source>
        <strain evidence="3">ASO4wet</strain>
    </source>
</reference>
<name>A0A7T1T295_9ACTN</name>
<dbReference type="AlphaFoldDB" id="A0A7T1T295"/>
<keyword evidence="3" id="KW-1185">Reference proteome</keyword>
<organism evidence="2 3">
    <name type="scientific">Streptomyces bathyalis</name>
    <dbReference type="NCBI Taxonomy" id="2710756"/>
    <lineage>
        <taxon>Bacteria</taxon>
        <taxon>Bacillati</taxon>
        <taxon>Actinomycetota</taxon>
        <taxon>Actinomycetes</taxon>
        <taxon>Kitasatosporales</taxon>
        <taxon>Streptomycetaceae</taxon>
        <taxon>Streptomyces</taxon>
    </lineage>
</organism>
<proteinExistence type="predicted"/>
<evidence type="ECO:0008006" key="4">
    <source>
        <dbReference type="Google" id="ProtNLM"/>
    </source>
</evidence>
<evidence type="ECO:0000256" key="1">
    <source>
        <dbReference type="SAM" id="SignalP"/>
    </source>
</evidence>